<accession>A0A4W3GQA8</accession>
<dbReference type="Proteomes" id="UP000314986">
    <property type="component" value="Unassembled WGS sequence"/>
</dbReference>
<evidence type="ECO:0000313" key="1">
    <source>
        <dbReference type="Ensembl" id="ENSCMIP00000005312.1"/>
    </source>
</evidence>
<dbReference type="Ensembl" id="ENSCMIT00000005496.1">
    <property type="protein sequence ID" value="ENSCMIP00000005312.1"/>
    <property type="gene ID" value="ENSCMIG00000003095.1"/>
</dbReference>
<protein>
    <submittedName>
        <fullName evidence="1">Uncharacterized protein</fullName>
    </submittedName>
</protein>
<reference evidence="2" key="1">
    <citation type="journal article" date="2006" name="Science">
        <title>Ancient noncoding elements conserved in the human genome.</title>
        <authorList>
            <person name="Venkatesh B."/>
            <person name="Kirkness E.F."/>
            <person name="Loh Y.H."/>
            <person name="Halpern A.L."/>
            <person name="Lee A.P."/>
            <person name="Johnson J."/>
            <person name="Dandona N."/>
            <person name="Viswanathan L.D."/>
            <person name="Tay A."/>
            <person name="Venter J.C."/>
            <person name="Strausberg R.L."/>
            <person name="Brenner S."/>
        </authorList>
    </citation>
    <scope>NUCLEOTIDE SEQUENCE [LARGE SCALE GENOMIC DNA]</scope>
</reference>
<evidence type="ECO:0000313" key="2">
    <source>
        <dbReference type="Proteomes" id="UP000314986"/>
    </source>
</evidence>
<sequence>VGCGGERGSNLTPRYRCSEKIVGSGTPLVYTDRQGPRFRGETGGILVFLVTYTDDNLLTTSNLLSKVCKASQ</sequence>
<reference evidence="2" key="2">
    <citation type="journal article" date="2007" name="PLoS Biol.">
        <title>Survey sequencing and comparative analysis of the elephant shark (Callorhinchus milii) genome.</title>
        <authorList>
            <person name="Venkatesh B."/>
            <person name="Kirkness E.F."/>
            <person name="Loh Y.H."/>
            <person name="Halpern A.L."/>
            <person name="Lee A.P."/>
            <person name="Johnson J."/>
            <person name="Dandona N."/>
            <person name="Viswanathan L.D."/>
            <person name="Tay A."/>
            <person name="Venter J.C."/>
            <person name="Strausberg R.L."/>
            <person name="Brenner S."/>
        </authorList>
    </citation>
    <scope>NUCLEOTIDE SEQUENCE [LARGE SCALE GENOMIC DNA]</scope>
</reference>
<organism evidence="1 2">
    <name type="scientific">Callorhinchus milii</name>
    <name type="common">Ghost shark</name>
    <dbReference type="NCBI Taxonomy" id="7868"/>
    <lineage>
        <taxon>Eukaryota</taxon>
        <taxon>Metazoa</taxon>
        <taxon>Chordata</taxon>
        <taxon>Craniata</taxon>
        <taxon>Vertebrata</taxon>
        <taxon>Chondrichthyes</taxon>
        <taxon>Holocephali</taxon>
        <taxon>Chimaeriformes</taxon>
        <taxon>Callorhinchidae</taxon>
        <taxon>Callorhinchus</taxon>
    </lineage>
</organism>
<dbReference type="InParanoid" id="A0A4W3GQA8"/>
<reference evidence="1" key="4">
    <citation type="submission" date="2025-08" db="UniProtKB">
        <authorList>
            <consortium name="Ensembl"/>
        </authorList>
    </citation>
    <scope>IDENTIFICATION</scope>
</reference>
<dbReference type="AlphaFoldDB" id="A0A4W3GQA8"/>
<name>A0A4W3GQA8_CALMI</name>
<reference evidence="2" key="3">
    <citation type="journal article" date="2014" name="Nature">
        <title>Elephant shark genome provides unique insights into gnathostome evolution.</title>
        <authorList>
            <consortium name="International Elephant Shark Genome Sequencing Consortium"/>
            <person name="Venkatesh B."/>
            <person name="Lee A.P."/>
            <person name="Ravi V."/>
            <person name="Maurya A.K."/>
            <person name="Lian M.M."/>
            <person name="Swann J.B."/>
            <person name="Ohta Y."/>
            <person name="Flajnik M.F."/>
            <person name="Sutoh Y."/>
            <person name="Kasahara M."/>
            <person name="Hoon S."/>
            <person name="Gangu V."/>
            <person name="Roy S.W."/>
            <person name="Irimia M."/>
            <person name="Korzh V."/>
            <person name="Kondrychyn I."/>
            <person name="Lim Z.W."/>
            <person name="Tay B.H."/>
            <person name="Tohari S."/>
            <person name="Kong K.W."/>
            <person name="Ho S."/>
            <person name="Lorente-Galdos B."/>
            <person name="Quilez J."/>
            <person name="Marques-Bonet T."/>
            <person name="Raney B.J."/>
            <person name="Ingham P.W."/>
            <person name="Tay A."/>
            <person name="Hillier L.W."/>
            <person name="Minx P."/>
            <person name="Boehm T."/>
            <person name="Wilson R.K."/>
            <person name="Brenner S."/>
            <person name="Warren W.C."/>
        </authorList>
    </citation>
    <scope>NUCLEOTIDE SEQUENCE [LARGE SCALE GENOMIC DNA]</scope>
</reference>
<keyword evidence="2" id="KW-1185">Reference proteome</keyword>
<reference evidence="1" key="5">
    <citation type="submission" date="2025-09" db="UniProtKB">
        <authorList>
            <consortium name="Ensembl"/>
        </authorList>
    </citation>
    <scope>IDENTIFICATION</scope>
</reference>
<proteinExistence type="predicted"/>